<gene>
    <name evidence="1" type="ORF">K469DRAFT_701002</name>
</gene>
<keyword evidence="2" id="KW-1185">Reference proteome</keyword>
<sequence>MWWNEAFTELTRNERAFIENRAFCGVYGSVYVCIFSGNPSDMEEGRSLSSQKAALEAVLMEASRFVEVGFGKLVDRPDL</sequence>
<organism evidence="1 2">
    <name type="scientific">Zopfia rhizophila CBS 207.26</name>
    <dbReference type="NCBI Taxonomy" id="1314779"/>
    <lineage>
        <taxon>Eukaryota</taxon>
        <taxon>Fungi</taxon>
        <taxon>Dikarya</taxon>
        <taxon>Ascomycota</taxon>
        <taxon>Pezizomycotina</taxon>
        <taxon>Dothideomycetes</taxon>
        <taxon>Dothideomycetes incertae sedis</taxon>
        <taxon>Zopfiaceae</taxon>
        <taxon>Zopfia</taxon>
    </lineage>
</organism>
<evidence type="ECO:0000313" key="1">
    <source>
        <dbReference type="EMBL" id="KAF2189744.1"/>
    </source>
</evidence>
<dbReference type="AlphaFoldDB" id="A0A6A6EDC8"/>
<reference evidence="1" key="1">
    <citation type="journal article" date="2020" name="Stud. Mycol.">
        <title>101 Dothideomycetes genomes: a test case for predicting lifestyles and emergence of pathogens.</title>
        <authorList>
            <person name="Haridas S."/>
            <person name="Albert R."/>
            <person name="Binder M."/>
            <person name="Bloem J."/>
            <person name="Labutti K."/>
            <person name="Salamov A."/>
            <person name="Andreopoulos B."/>
            <person name="Baker S."/>
            <person name="Barry K."/>
            <person name="Bills G."/>
            <person name="Bluhm B."/>
            <person name="Cannon C."/>
            <person name="Castanera R."/>
            <person name="Culley D."/>
            <person name="Daum C."/>
            <person name="Ezra D."/>
            <person name="Gonzalez J."/>
            <person name="Henrissat B."/>
            <person name="Kuo A."/>
            <person name="Liang C."/>
            <person name="Lipzen A."/>
            <person name="Lutzoni F."/>
            <person name="Magnuson J."/>
            <person name="Mondo S."/>
            <person name="Nolan M."/>
            <person name="Ohm R."/>
            <person name="Pangilinan J."/>
            <person name="Park H.-J."/>
            <person name="Ramirez L."/>
            <person name="Alfaro M."/>
            <person name="Sun H."/>
            <person name="Tritt A."/>
            <person name="Yoshinaga Y."/>
            <person name="Zwiers L.-H."/>
            <person name="Turgeon B."/>
            <person name="Goodwin S."/>
            <person name="Spatafora J."/>
            <person name="Crous P."/>
            <person name="Grigoriev I."/>
        </authorList>
    </citation>
    <scope>NUCLEOTIDE SEQUENCE</scope>
    <source>
        <strain evidence="1">CBS 207.26</strain>
    </source>
</reference>
<evidence type="ECO:0000313" key="2">
    <source>
        <dbReference type="Proteomes" id="UP000800200"/>
    </source>
</evidence>
<dbReference type="EMBL" id="ML994620">
    <property type="protein sequence ID" value="KAF2189744.1"/>
    <property type="molecule type" value="Genomic_DNA"/>
</dbReference>
<name>A0A6A6EDC8_9PEZI</name>
<accession>A0A6A6EDC8</accession>
<proteinExistence type="predicted"/>
<dbReference type="Proteomes" id="UP000800200">
    <property type="component" value="Unassembled WGS sequence"/>
</dbReference>
<protein>
    <submittedName>
        <fullName evidence="1">Uncharacterized protein</fullName>
    </submittedName>
</protein>